<feature type="compositionally biased region" description="Low complexity" evidence="2">
    <location>
        <begin position="1777"/>
        <end position="1790"/>
    </location>
</feature>
<dbReference type="Proteomes" id="UP000033882">
    <property type="component" value="Unassembled WGS sequence"/>
</dbReference>
<dbReference type="PROSITE" id="PS00626">
    <property type="entry name" value="RCC1_2"/>
    <property type="match status" value="7"/>
</dbReference>
<dbReference type="PANTHER" id="PTHR22870:SF408">
    <property type="entry name" value="OS09G0560450 PROTEIN"/>
    <property type="match status" value="1"/>
</dbReference>
<dbReference type="SUPFAM" id="SSF49265">
    <property type="entry name" value="Fibronectin type III"/>
    <property type="match status" value="3"/>
</dbReference>
<dbReference type="Pfam" id="PF16656">
    <property type="entry name" value="Pur_ac_phosph_N"/>
    <property type="match status" value="2"/>
</dbReference>
<dbReference type="InterPro" id="IPR013783">
    <property type="entry name" value="Ig-like_fold"/>
</dbReference>
<dbReference type="Pfam" id="PF25390">
    <property type="entry name" value="WD40_RLD"/>
    <property type="match status" value="2"/>
</dbReference>
<dbReference type="InterPro" id="IPR036116">
    <property type="entry name" value="FN3_sf"/>
</dbReference>
<dbReference type="GO" id="GO:0046872">
    <property type="term" value="F:metal ion binding"/>
    <property type="evidence" value="ECO:0007669"/>
    <property type="project" value="InterPro"/>
</dbReference>
<feature type="domain" description="Fibronectin type-III" evidence="3">
    <location>
        <begin position="1566"/>
        <end position="1668"/>
    </location>
</feature>
<feature type="domain" description="Fibronectin type-III" evidence="3">
    <location>
        <begin position="2020"/>
        <end position="2109"/>
    </location>
</feature>
<sequence>MTLLRASFYIVDIVNTCVKSVLLCLKIKSTEDLCLRRRMEKKKGGGGGCYGNNEIREAHVIRRKVKAIKIYFKTVQTIVNNNRIRSGLGRVTVIAFMLSIIMAQANITKGATYTFVQTDWSGGASAEMAAHLTDRAGWNRYNTASSSITISTVGEITLAQTSTSSTQTSEVDFAAGTLASTTIVGAGMTANVQLSSNYISIAGGGYHSVALKSDGTVWAWGRNNYGELGEGSGISKSTPVQVSGLSDVIAVSAGGDHALALKSDGTVWAWGYNANGQLGDGTTINKTTPIQIAGLSGVRTVLAGSLHSLVLKDDGTVWAWGENGQGQLGDGTTTDKTTPVQVVGLTGVESIGGGNDSSHSFALKDDGTVWAWGDNYSGQLGDGTTTDKTTPVQVVGLTGVESIGGGFYFSVALKNDGTIWTWGANTYGQLGNGSTTGSRSIPAQVVGLADVSAISAGFGHTIALKNDGTIWTWGYNTSGQIGDGTIVNRLTPAQIAGLTGVGIIGTGNNHSLVVKTDGSVWTWGKNDIGQLGDNTATNRLTPTQVWSSVPSGYFSGGKIPTSATTTTIAAGDNFSLALKTDGTAWAWGHNYYKQLGDGSTIQKSAPSQALTSGEISSVDGGQYHTIFLKTDGTVWASGANNYGQLGDGTTSGKATPVQVSGLVGVSAISGGSNHTISAKADGTVWVWGYNNYGQLGNGTTTDSLIPIQVPGLTGISGVAGGESHSLALKTDGTVWAWGYNTNGQLGNGTTTNSLIPIQVSNLTGVNAIAAGRFFSLALKTDGTVWAWGANSSGQLGDGTTVNKLIPTQVLGVSGASAIAAGFSHSLVLKTDGTVWASGFNNYGQLGDGTTVNKSMPIQIPSLTGVSAVATGAYHSLALKNDGTVQSWGYNAVEQLGDTTVTSRSTPGVVKGWITAMDNISVGTIYRTVGLLTSQVIDTGQKSAYGTMTFTSTIPADAGMSVDIHSGNSATPDGSWTEWQTNIISGDAIASQNGNRYVQYRVNFTSNGVVTAQLSDVTINYSSYPTLQTLTSSIYDTGVAENLLNKIMWSASTTVVSTITFQLRTSANGETWTDWYGVDGVGSYFTASDGTQTMPALFSDGLGDRYIQYRVFITSDGSATPVLIDTAITYVVNAPPEFDSVASTTATQVSDSANENWGKVVVNYSVRDSDADTGTAQPGYVTPIFEYNIGSGWQPISSSTLATGDKENKEVQTSLYTAYSATWDAKVEIPEQYSATAQIRVSVSDREAANATTTVTTANFVLDTKKPTFATVASDGANGILAYAASDDTNIAYRLSNNADLSPDNTNATAGIWVDAGATSVSASTTWIFTGDPLAQLAYCNVHDLYGNTATNTIVLPARPENFDLKDVSNNVTQEFREFLSWKTYTATTSANFSRYEVWRNADGGAYSLYHTIGAAQGGPDLNYYMDAVVASSTMYGYKIRVIDTDGDGSLWAITPSDQPDGQGGTDVTSPDISAVTTAERQSNWAKITFTTDEPTFASVTYKKVDGSGETIASSTSLGTSHIVALPNLDQNTVYSYKIFAVDIYGNGATVDNGGEWYTFTTRRGTRISDVTATIVDDKNAVIVWNTDTDANSAVTYATNVASLNNATNTITVQSASLVGGPPYQHSVTLTDLAARTTYWYSVSSTDEAGDVATDKNNLAYYSFTTSYDQKPPVISDVSVPVTAQNSIVAYWKTNELADARLSIGTASSTYLTTTSDLVMSMTHAVVASGLAANTTYHYQARSCDPAGNCANSEDKTVTTAKEGEVTIVTVGGGSGAGRFTEPPTPKDTTPPTITNIKIATTTAFGTTISFNTSEATLGMIRYGKEANVYGITTTGSQADWRIAQTVTLGGLRPGTDYHFRIKAIDKGGNETISEDMIFRTQFLSEMSPESKTIENIQAYEAQLQDTIESILPSIVPPFVELPQVYDVTEEGATISWRTNIKAYGGVGYSSEEVFAQAATTTSEIKYEKELSDTENKTREHELRLNGLKPNTLYHFRVKAYSFPEAAGLSKDSTFITKAPKISASVVDVRNTSFRAVWTTEEPVTTIVEYKDMKRGGISRKIDETMKPYHELLIEGLLPATQYEVKVFGYNTRGNLVESGDSIMITTSKDIIAPKINNFKVDGALVPGRTDRIQTIVSWVTDEPSNSTVYYQEGPAIVKGDFSNKSSDLTTFTQTHTVILPNLKPGTVYQMKVESIDQAGNDAYLGPRTIITPQKGESIFDVIFKNFEETFKFLRTAGQ</sequence>
<accession>A0A0G1U8B4</accession>
<evidence type="ECO:0000256" key="2">
    <source>
        <dbReference type="SAM" id="MobiDB-lite"/>
    </source>
</evidence>
<feature type="domain" description="Fibronectin type-III" evidence="3">
    <location>
        <begin position="1466"/>
        <end position="1564"/>
    </location>
</feature>
<dbReference type="Gene3D" id="2.60.40.10">
    <property type="entry name" value="Immunoglobulins"/>
    <property type="match status" value="3"/>
</dbReference>
<dbReference type="InterPro" id="IPR058923">
    <property type="entry name" value="RCC1-like_dom"/>
</dbReference>
<evidence type="ECO:0000259" key="3">
    <source>
        <dbReference type="PROSITE" id="PS50853"/>
    </source>
</evidence>
<dbReference type="CDD" id="cd00063">
    <property type="entry name" value="FN3"/>
    <property type="match status" value="3"/>
</dbReference>
<dbReference type="InterPro" id="IPR000408">
    <property type="entry name" value="Reg_chr_condens"/>
</dbReference>
<dbReference type="Gene3D" id="2.130.10.30">
    <property type="entry name" value="Regulator of chromosome condensation 1/beta-lactamase-inhibitor protein II"/>
    <property type="match status" value="4"/>
</dbReference>
<protein>
    <submittedName>
        <fullName evidence="4">RCC1 repeat-containing protein</fullName>
    </submittedName>
</protein>
<feature type="domain" description="Fibronectin type-III" evidence="3">
    <location>
        <begin position="1918"/>
        <end position="2019"/>
    </location>
</feature>
<dbReference type="InterPro" id="IPR051210">
    <property type="entry name" value="Ub_ligase/GEF_domain"/>
</dbReference>
<dbReference type="SMART" id="SM00060">
    <property type="entry name" value="FN3"/>
    <property type="match status" value="7"/>
</dbReference>
<dbReference type="PATRIC" id="fig|1619005.3.peg.173"/>
<dbReference type="EMBL" id="LCPB01000003">
    <property type="protein sequence ID" value="KKU90352.1"/>
    <property type="molecule type" value="Genomic_DNA"/>
</dbReference>
<name>A0A0G1U8B4_9BACT</name>
<dbReference type="SUPFAM" id="SSF50985">
    <property type="entry name" value="RCC1/BLIP-II"/>
    <property type="match status" value="3"/>
</dbReference>
<dbReference type="InterPro" id="IPR015914">
    <property type="entry name" value="PAPs_N"/>
</dbReference>
<evidence type="ECO:0000313" key="4">
    <source>
        <dbReference type="EMBL" id="KKU90352.1"/>
    </source>
</evidence>
<organism evidence="4 5">
    <name type="scientific">Candidatus Wolfebacteria bacterium GW2011_GWA2_47_9b</name>
    <dbReference type="NCBI Taxonomy" id="1619005"/>
    <lineage>
        <taxon>Bacteria</taxon>
        <taxon>Candidatus Wolfeibacteriota</taxon>
    </lineage>
</organism>
<dbReference type="Pfam" id="PF00415">
    <property type="entry name" value="RCC1"/>
    <property type="match status" value="2"/>
</dbReference>
<comment type="caution">
    <text evidence="4">The sequence shown here is derived from an EMBL/GenBank/DDBJ whole genome shotgun (WGS) entry which is preliminary data.</text>
</comment>
<dbReference type="PROSITE" id="PS50012">
    <property type="entry name" value="RCC1_3"/>
    <property type="match status" value="13"/>
</dbReference>
<feature type="region of interest" description="Disordered" evidence="2">
    <location>
        <begin position="1771"/>
        <end position="1790"/>
    </location>
</feature>
<keyword evidence="1" id="KW-0677">Repeat</keyword>
<reference evidence="4 5" key="1">
    <citation type="journal article" date="2015" name="Nature">
        <title>rRNA introns, odd ribosomes, and small enigmatic genomes across a large radiation of phyla.</title>
        <authorList>
            <person name="Brown C.T."/>
            <person name="Hug L.A."/>
            <person name="Thomas B.C."/>
            <person name="Sharon I."/>
            <person name="Castelle C.J."/>
            <person name="Singh A."/>
            <person name="Wilkins M.J."/>
            <person name="Williams K.H."/>
            <person name="Banfield J.F."/>
        </authorList>
    </citation>
    <scope>NUCLEOTIDE SEQUENCE [LARGE SCALE GENOMIC DNA]</scope>
</reference>
<dbReference type="Gene3D" id="2.60.40.380">
    <property type="entry name" value="Purple acid phosphatase-like, N-terminal"/>
    <property type="match status" value="2"/>
</dbReference>
<dbReference type="InterPro" id="IPR009091">
    <property type="entry name" value="RCC1/BLIP-II"/>
</dbReference>
<dbReference type="PANTHER" id="PTHR22870">
    <property type="entry name" value="REGULATOR OF CHROMOSOME CONDENSATION"/>
    <property type="match status" value="1"/>
</dbReference>
<evidence type="ECO:0000313" key="5">
    <source>
        <dbReference type="Proteomes" id="UP000033882"/>
    </source>
</evidence>
<dbReference type="InterPro" id="IPR003961">
    <property type="entry name" value="FN3_dom"/>
</dbReference>
<evidence type="ECO:0000256" key="1">
    <source>
        <dbReference type="ARBA" id="ARBA00022737"/>
    </source>
</evidence>
<dbReference type="PROSITE" id="PS50853">
    <property type="entry name" value="FN3"/>
    <property type="match status" value="4"/>
</dbReference>
<dbReference type="GO" id="GO:0003993">
    <property type="term" value="F:acid phosphatase activity"/>
    <property type="evidence" value="ECO:0007669"/>
    <property type="project" value="InterPro"/>
</dbReference>
<proteinExistence type="predicted"/>
<dbReference type="PRINTS" id="PR00633">
    <property type="entry name" value="RCCNDNSATION"/>
</dbReference>
<gene>
    <name evidence="4" type="ORF">UY19_C0003G0007</name>
</gene>